<sequence length="96" mass="11200">MPDLVQFSKVIMHIFGTGKKGTITFDIIKAFYKSLQTIGVNERDPSSIPMLIFAKLDTNNNYYYSYKELEYILHLHRPKSSKDMSTKKDAKRIIHE</sequence>
<dbReference type="SUPFAM" id="SSF47473">
    <property type="entry name" value="EF-hand"/>
    <property type="match status" value="1"/>
</dbReference>
<dbReference type="Proteomes" id="UP001470230">
    <property type="component" value="Unassembled WGS sequence"/>
</dbReference>
<accession>A0ABR2L075</accession>
<gene>
    <name evidence="1" type="ORF">M9Y10_014684</name>
</gene>
<dbReference type="InterPro" id="IPR011992">
    <property type="entry name" value="EF-hand-dom_pair"/>
</dbReference>
<keyword evidence="2" id="KW-1185">Reference proteome</keyword>
<evidence type="ECO:0000313" key="1">
    <source>
        <dbReference type="EMBL" id="KAK8896767.1"/>
    </source>
</evidence>
<evidence type="ECO:0008006" key="3">
    <source>
        <dbReference type="Google" id="ProtNLM"/>
    </source>
</evidence>
<name>A0ABR2L075_9EUKA</name>
<proteinExistence type="predicted"/>
<organism evidence="1 2">
    <name type="scientific">Tritrichomonas musculus</name>
    <dbReference type="NCBI Taxonomy" id="1915356"/>
    <lineage>
        <taxon>Eukaryota</taxon>
        <taxon>Metamonada</taxon>
        <taxon>Parabasalia</taxon>
        <taxon>Tritrichomonadida</taxon>
        <taxon>Tritrichomonadidae</taxon>
        <taxon>Tritrichomonas</taxon>
    </lineage>
</organism>
<dbReference type="EMBL" id="JAPFFF010000002">
    <property type="protein sequence ID" value="KAK8896767.1"/>
    <property type="molecule type" value="Genomic_DNA"/>
</dbReference>
<protein>
    <recommendedName>
        <fullName evidence="3">EF-hand domain-containing protein</fullName>
    </recommendedName>
</protein>
<reference evidence="1 2" key="1">
    <citation type="submission" date="2024-04" db="EMBL/GenBank/DDBJ databases">
        <title>Tritrichomonas musculus Genome.</title>
        <authorList>
            <person name="Alves-Ferreira E."/>
            <person name="Grigg M."/>
            <person name="Lorenzi H."/>
            <person name="Galac M."/>
        </authorList>
    </citation>
    <scope>NUCLEOTIDE SEQUENCE [LARGE SCALE GENOMIC DNA]</scope>
    <source>
        <strain evidence="1 2">EAF2021</strain>
    </source>
</reference>
<comment type="caution">
    <text evidence="1">The sequence shown here is derived from an EMBL/GenBank/DDBJ whole genome shotgun (WGS) entry which is preliminary data.</text>
</comment>
<evidence type="ECO:0000313" key="2">
    <source>
        <dbReference type="Proteomes" id="UP001470230"/>
    </source>
</evidence>